<keyword evidence="3" id="KW-1185">Reference proteome</keyword>
<dbReference type="InterPro" id="IPR009078">
    <property type="entry name" value="Ferritin-like_SF"/>
</dbReference>
<sequence>MSKADIPKLNLALKAEHYAIYGYGVVGARQTGPVRAQTTALWEAHRARRDQLAGLVTAEGGRPAASEPSYPMPAAKSPAALAALLEDAVLDGYVALSGASTGTLRRLAAQAMQEAMNRRVRWARAGTEEAFPGLNPSDVTPSSSP</sequence>
<dbReference type="SUPFAM" id="SSF47240">
    <property type="entry name" value="Ferritin-like"/>
    <property type="match status" value="1"/>
</dbReference>
<organism evidence="2 3">
    <name type="scientific">Actinocorallia longicatena</name>
    <dbReference type="NCBI Taxonomy" id="111803"/>
    <lineage>
        <taxon>Bacteria</taxon>
        <taxon>Bacillati</taxon>
        <taxon>Actinomycetota</taxon>
        <taxon>Actinomycetes</taxon>
        <taxon>Streptosporangiales</taxon>
        <taxon>Thermomonosporaceae</taxon>
        <taxon>Actinocorallia</taxon>
    </lineage>
</organism>
<comment type="caution">
    <text evidence="2">The sequence shown here is derived from an EMBL/GenBank/DDBJ whole genome shotgun (WGS) entry which is preliminary data.</text>
</comment>
<evidence type="ECO:0000313" key="3">
    <source>
        <dbReference type="Proteomes" id="UP001501237"/>
    </source>
</evidence>
<gene>
    <name evidence="2" type="ORF">GCM10010468_05860</name>
</gene>
<dbReference type="RefSeq" id="WP_344821815.1">
    <property type="nucleotide sequence ID" value="NZ_BAAAUV010000002.1"/>
</dbReference>
<evidence type="ECO:0000313" key="2">
    <source>
        <dbReference type="EMBL" id="GAA3195606.1"/>
    </source>
</evidence>
<proteinExistence type="predicted"/>
<protein>
    <submittedName>
        <fullName evidence="2">Ferritin-like domain-containing protein</fullName>
    </submittedName>
</protein>
<dbReference type="InterPro" id="IPR029447">
    <property type="entry name" value="DUF4439"/>
</dbReference>
<reference evidence="3" key="1">
    <citation type="journal article" date="2019" name="Int. J. Syst. Evol. Microbiol.">
        <title>The Global Catalogue of Microorganisms (GCM) 10K type strain sequencing project: providing services to taxonomists for standard genome sequencing and annotation.</title>
        <authorList>
            <consortium name="The Broad Institute Genomics Platform"/>
            <consortium name="The Broad Institute Genome Sequencing Center for Infectious Disease"/>
            <person name="Wu L."/>
            <person name="Ma J."/>
        </authorList>
    </citation>
    <scope>NUCLEOTIDE SEQUENCE [LARGE SCALE GENOMIC DNA]</scope>
    <source>
        <strain evidence="3">JCM 9377</strain>
    </source>
</reference>
<dbReference type="InterPro" id="IPR012347">
    <property type="entry name" value="Ferritin-like"/>
</dbReference>
<dbReference type="Proteomes" id="UP001501237">
    <property type="component" value="Unassembled WGS sequence"/>
</dbReference>
<dbReference type="EMBL" id="BAAAUV010000002">
    <property type="protein sequence ID" value="GAA3195606.1"/>
    <property type="molecule type" value="Genomic_DNA"/>
</dbReference>
<dbReference type="CDD" id="cd00657">
    <property type="entry name" value="Ferritin_like"/>
    <property type="match status" value="1"/>
</dbReference>
<dbReference type="Pfam" id="PF14530">
    <property type="entry name" value="DUF4439"/>
    <property type="match status" value="1"/>
</dbReference>
<feature type="domain" description="DUF4439" evidence="1">
    <location>
        <begin position="10"/>
        <end position="135"/>
    </location>
</feature>
<dbReference type="Gene3D" id="1.20.1260.10">
    <property type="match status" value="1"/>
</dbReference>
<accession>A0ABP6PXU3</accession>
<name>A0ABP6PXU3_9ACTN</name>
<evidence type="ECO:0000259" key="1">
    <source>
        <dbReference type="Pfam" id="PF14530"/>
    </source>
</evidence>